<evidence type="ECO:0000313" key="3">
    <source>
        <dbReference type="Proteomes" id="UP000275267"/>
    </source>
</evidence>
<dbReference type="InterPro" id="IPR005174">
    <property type="entry name" value="KIB1-4_b-propeller"/>
</dbReference>
<keyword evidence="3" id="KW-1185">Reference proteome</keyword>
<gene>
    <name evidence="2" type="ORF">C2845_PM15G19570</name>
</gene>
<evidence type="ECO:0000259" key="1">
    <source>
        <dbReference type="Pfam" id="PF03478"/>
    </source>
</evidence>
<reference evidence="3" key="1">
    <citation type="journal article" date="2019" name="Nat. Commun.">
        <title>The genome of broomcorn millet.</title>
        <authorList>
            <person name="Zou C."/>
            <person name="Miki D."/>
            <person name="Li D."/>
            <person name="Tang Q."/>
            <person name="Xiao L."/>
            <person name="Rajput S."/>
            <person name="Deng P."/>
            <person name="Jia W."/>
            <person name="Huang R."/>
            <person name="Zhang M."/>
            <person name="Sun Y."/>
            <person name="Hu J."/>
            <person name="Fu X."/>
            <person name="Schnable P.S."/>
            <person name="Li F."/>
            <person name="Zhang H."/>
            <person name="Feng B."/>
            <person name="Zhu X."/>
            <person name="Liu R."/>
            <person name="Schnable J.C."/>
            <person name="Zhu J.-K."/>
            <person name="Zhang H."/>
        </authorList>
    </citation>
    <scope>NUCLEOTIDE SEQUENCE [LARGE SCALE GENOMIC DNA]</scope>
</reference>
<protein>
    <recommendedName>
        <fullName evidence="1">KIB1-4 beta-propeller domain-containing protein</fullName>
    </recommendedName>
</protein>
<dbReference type="Proteomes" id="UP000275267">
    <property type="component" value="Unassembled WGS sequence"/>
</dbReference>
<organism evidence="2 3">
    <name type="scientific">Panicum miliaceum</name>
    <name type="common">Proso millet</name>
    <name type="synonym">Broomcorn millet</name>
    <dbReference type="NCBI Taxonomy" id="4540"/>
    <lineage>
        <taxon>Eukaryota</taxon>
        <taxon>Viridiplantae</taxon>
        <taxon>Streptophyta</taxon>
        <taxon>Embryophyta</taxon>
        <taxon>Tracheophyta</taxon>
        <taxon>Spermatophyta</taxon>
        <taxon>Magnoliopsida</taxon>
        <taxon>Liliopsida</taxon>
        <taxon>Poales</taxon>
        <taxon>Poaceae</taxon>
        <taxon>PACMAD clade</taxon>
        <taxon>Panicoideae</taxon>
        <taxon>Panicodae</taxon>
        <taxon>Paniceae</taxon>
        <taxon>Panicinae</taxon>
        <taxon>Panicum</taxon>
        <taxon>Panicum sect. Panicum</taxon>
    </lineage>
</organism>
<dbReference type="Pfam" id="PF03478">
    <property type="entry name" value="Beta-prop_KIB1-4"/>
    <property type="match status" value="1"/>
</dbReference>
<feature type="domain" description="KIB1-4 beta-propeller" evidence="1">
    <location>
        <begin position="26"/>
        <end position="173"/>
    </location>
</feature>
<sequence length="215" mass="23133">MQRGARERWEDCACRGFRRPLPEPEVRRAALSSDPSVDGGCTVMVLVAAEEAVFCKPTDASWRTLAFAPGAFSAVDVTYQDGAFRLVSHYRRVAAFDLVSPLREVPTRRDALHALPHTWDGQCLVQRCGGELLMAACSGGGRELAVFGLGSDGWWTEAGDVGEDVVFLASKDSGGLAFGAATCVDGKGSMFDSSNLPCFDDKREEFCVSLLSKGN</sequence>
<dbReference type="OrthoDB" id="649273at2759"/>
<proteinExistence type="predicted"/>
<name>A0A3L6Q4D5_PANMI</name>
<accession>A0A3L6Q4D5</accession>
<comment type="caution">
    <text evidence="2">The sequence shown here is derived from an EMBL/GenBank/DDBJ whole genome shotgun (WGS) entry which is preliminary data.</text>
</comment>
<dbReference type="AlphaFoldDB" id="A0A3L6Q4D5"/>
<evidence type="ECO:0000313" key="2">
    <source>
        <dbReference type="EMBL" id="RLM73455.1"/>
    </source>
</evidence>
<dbReference type="EMBL" id="PQIB02000013">
    <property type="protein sequence ID" value="RLM73455.1"/>
    <property type="molecule type" value="Genomic_DNA"/>
</dbReference>